<sequence>MIVSIPDGLTGGDYKASSMLSSHIGSLVRQHVPFQTTKWKEVSDQVKCYVINRVLDDFQLDYDRPEDRITVTSTMNTAYKMHRNRMYQHYLVFNSKEEVRLEEARLEIEEMRARQMEYEELLVKRSEMEQTMQEHQQMMEE</sequence>
<keyword evidence="3" id="KW-1185">Reference proteome</keyword>
<name>A0A6A1V280_9ROSI</name>
<comment type="caution">
    <text evidence="2">The sequence shown here is derived from an EMBL/GenBank/DDBJ whole genome shotgun (WGS) entry which is preliminary data.</text>
</comment>
<accession>A0A6A1V280</accession>
<gene>
    <name evidence="2" type="ORF">CJ030_MR7G013542</name>
</gene>
<dbReference type="AlphaFoldDB" id="A0A6A1V280"/>
<protein>
    <submittedName>
        <fullName evidence="2">Uncharacterized protein</fullName>
    </submittedName>
</protein>
<dbReference type="EMBL" id="RXIC02000025">
    <property type="protein sequence ID" value="KAB1206711.1"/>
    <property type="molecule type" value="Genomic_DNA"/>
</dbReference>
<feature type="coiled-coil region" evidence="1">
    <location>
        <begin position="94"/>
        <end position="138"/>
    </location>
</feature>
<proteinExistence type="predicted"/>
<organism evidence="2 3">
    <name type="scientific">Morella rubra</name>
    <name type="common">Chinese bayberry</name>
    <dbReference type="NCBI Taxonomy" id="262757"/>
    <lineage>
        <taxon>Eukaryota</taxon>
        <taxon>Viridiplantae</taxon>
        <taxon>Streptophyta</taxon>
        <taxon>Embryophyta</taxon>
        <taxon>Tracheophyta</taxon>
        <taxon>Spermatophyta</taxon>
        <taxon>Magnoliopsida</taxon>
        <taxon>eudicotyledons</taxon>
        <taxon>Gunneridae</taxon>
        <taxon>Pentapetalae</taxon>
        <taxon>rosids</taxon>
        <taxon>fabids</taxon>
        <taxon>Fagales</taxon>
        <taxon>Myricaceae</taxon>
        <taxon>Morella</taxon>
    </lineage>
</organism>
<dbReference type="Proteomes" id="UP000516437">
    <property type="component" value="Chromosome 7"/>
</dbReference>
<evidence type="ECO:0000313" key="2">
    <source>
        <dbReference type="EMBL" id="KAB1206711.1"/>
    </source>
</evidence>
<dbReference type="OrthoDB" id="1921870at2759"/>
<evidence type="ECO:0000313" key="3">
    <source>
        <dbReference type="Proteomes" id="UP000516437"/>
    </source>
</evidence>
<reference evidence="2 3" key="1">
    <citation type="journal article" date="2019" name="Plant Biotechnol. J.">
        <title>The red bayberry genome and genetic basis of sex determination.</title>
        <authorList>
            <person name="Jia H.M."/>
            <person name="Jia H.J."/>
            <person name="Cai Q.L."/>
            <person name="Wang Y."/>
            <person name="Zhao H.B."/>
            <person name="Yang W.F."/>
            <person name="Wang G.Y."/>
            <person name="Li Y.H."/>
            <person name="Zhan D.L."/>
            <person name="Shen Y.T."/>
            <person name="Niu Q.F."/>
            <person name="Chang L."/>
            <person name="Qiu J."/>
            <person name="Zhao L."/>
            <person name="Xie H.B."/>
            <person name="Fu W.Y."/>
            <person name="Jin J."/>
            <person name="Li X.W."/>
            <person name="Jiao Y."/>
            <person name="Zhou C.C."/>
            <person name="Tu T."/>
            <person name="Chai C.Y."/>
            <person name="Gao J.L."/>
            <person name="Fan L.J."/>
            <person name="van de Weg E."/>
            <person name="Wang J.Y."/>
            <person name="Gao Z.S."/>
        </authorList>
    </citation>
    <scope>NUCLEOTIDE SEQUENCE [LARGE SCALE GENOMIC DNA]</scope>
    <source>
        <tissue evidence="2">Leaves</tissue>
    </source>
</reference>
<evidence type="ECO:0000256" key="1">
    <source>
        <dbReference type="SAM" id="Coils"/>
    </source>
</evidence>
<keyword evidence="1" id="KW-0175">Coiled coil</keyword>